<name>A0A0K0FVN0_STRVS</name>
<evidence type="ECO:0000313" key="2">
    <source>
        <dbReference type="WBParaSite" id="SVE_1639700.1"/>
    </source>
</evidence>
<dbReference type="AlphaFoldDB" id="A0A0K0FVN0"/>
<proteinExistence type="predicted"/>
<reference evidence="2" key="2">
    <citation type="submission" date="2015-08" db="UniProtKB">
        <authorList>
            <consortium name="WormBaseParasite"/>
        </authorList>
    </citation>
    <scope>IDENTIFICATION</scope>
</reference>
<evidence type="ECO:0000313" key="1">
    <source>
        <dbReference type="Proteomes" id="UP000035680"/>
    </source>
</evidence>
<keyword evidence="1" id="KW-1185">Reference proteome</keyword>
<dbReference type="Proteomes" id="UP000035680">
    <property type="component" value="Unassembled WGS sequence"/>
</dbReference>
<organism evidence="1 2">
    <name type="scientific">Strongyloides venezuelensis</name>
    <name type="common">Threadworm</name>
    <dbReference type="NCBI Taxonomy" id="75913"/>
    <lineage>
        <taxon>Eukaryota</taxon>
        <taxon>Metazoa</taxon>
        <taxon>Ecdysozoa</taxon>
        <taxon>Nematoda</taxon>
        <taxon>Chromadorea</taxon>
        <taxon>Rhabditida</taxon>
        <taxon>Tylenchina</taxon>
        <taxon>Panagrolaimomorpha</taxon>
        <taxon>Strongyloidoidea</taxon>
        <taxon>Strongyloididae</taxon>
        <taxon>Strongyloides</taxon>
    </lineage>
</organism>
<reference evidence="1" key="1">
    <citation type="submission" date="2014-07" db="EMBL/GenBank/DDBJ databases">
        <authorList>
            <person name="Martin A.A"/>
            <person name="De Silva N."/>
        </authorList>
    </citation>
    <scope>NUCLEOTIDE SEQUENCE</scope>
</reference>
<dbReference type="WBParaSite" id="SVE_1639700.1">
    <property type="protein sequence ID" value="SVE_1639700.1"/>
    <property type="gene ID" value="SVE_1639700"/>
</dbReference>
<sequence>MKLHQQRCDCNLPDDNSENSQGYMWMNQCLKKSTLHDKSIVDEDGENTPPLNEAFRGVPSSNDNTRIIKPVHYLTDEFKEKVLRMDSNQLVKCY</sequence>
<accession>A0A0K0FVN0</accession>
<protein>
    <submittedName>
        <fullName evidence="2">Uncharacterized protein</fullName>
    </submittedName>
</protein>